<feature type="region of interest" description="Disordered" evidence="1">
    <location>
        <begin position="745"/>
        <end position="803"/>
    </location>
</feature>
<feature type="region of interest" description="Disordered" evidence="1">
    <location>
        <begin position="358"/>
        <end position="390"/>
    </location>
</feature>
<name>A0ABR1K6R1_9AGAR</name>
<evidence type="ECO:0000256" key="1">
    <source>
        <dbReference type="SAM" id="MobiDB-lite"/>
    </source>
</evidence>
<feature type="compositionally biased region" description="Basic and acidic residues" evidence="1">
    <location>
        <begin position="431"/>
        <end position="449"/>
    </location>
</feature>
<feature type="compositionally biased region" description="Basic residues" evidence="1">
    <location>
        <begin position="745"/>
        <end position="756"/>
    </location>
</feature>
<keyword evidence="2" id="KW-0812">Transmembrane</keyword>
<feature type="compositionally biased region" description="Polar residues" evidence="1">
    <location>
        <begin position="551"/>
        <end position="574"/>
    </location>
</feature>
<reference evidence="3 4" key="1">
    <citation type="submission" date="2024-01" db="EMBL/GenBank/DDBJ databases">
        <title>A draft genome for the cacao thread blight pathogen Marasmiellus scandens.</title>
        <authorList>
            <person name="Baruah I.K."/>
            <person name="Leung J."/>
            <person name="Bukari Y."/>
            <person name="Amoako-Attah I."/>
            <person name="Meinhardt L.W."/>
            <person name="Bailey B.A."/>
            <person name="Cohen S.P."/>
        </authorList>
    </citation>
    <scope>NUCLEOTIDE SEQUENCE [LARGE SCALE GENOMIC DNA]</scope>
    <source>
        <strain evidence="3 4">GH-19</strain>
    </source>
</reference>
<organism evidence="3 4">
    <name type="scientific">Marasmiellus scandens</name>
    <dbReference type="NCBI Taxonomy" id="2682957"/>
    <lineage>
        <taxon>Eukaryota</taxon>
        <taxon>Fungi</taxon>
        <taxon>Dikarya</taxon>
        <taxon>Basidiomycota</taxon>
        <taxon>Agaricomycotina</taxon>
        <taxon>Agaricomycetes</taxon>
        <taxon>Agaricomycetidae</taxon>
        <taxon>Agaricales</taxon>
        <taxon>Marasmiineae</taxon>
        <taxon>Omphalotaceae</taxon>
        <taxon>Marasmiellus</taxon>
    </lineage>
</organism>
<sequence length="922" mass="99130">MFSRPDLGLLWKDLGPQRATVIALQAINSFFLVCTLASIMSALILYPATRPLPDVEALPSVPEHLHMHSTSVSVSIQKASHSHSDPSSSMTDADDLYSPIPCRIRDRVQSTSSSLSSLSFSPTTPFPPSLPTLPLSLPLSKQCSVRRMRSFSYSEPPSPSIIDEDDAFTIKQSYHRHRSSSYSESTGLSSPSSLPFAPLSPSLRDGASFVDISLEEDDTKPVGRPRRAPTPIAAVTFAALSRSKSKSRSMSMSTPTPTNASQSQCHSSRRSRMPTPVPVNIALPRTCSLNVNPRSRLNTKPNAKRPISISASITNRLRSTKSLFGSGSGFGLNKLADRCRSGRAKSINLREMNLETFSSNFTPTPRSGTESCSSSFKDSESVSVSDEGTVLASSMQVDEYREQCQLFEDRSEGTPNKSLSDISKPSSQSRLGDRCSRVADGDSKNRGKLADVVGSGPVEDAEGEEKATSPALAPKSLKSPSSLESLSFRYLNPRPAPRPPSSLPGDQQGQQSQRQGLYLTESDTRAATEPEPASTARLRPRQNQSQNQSQKPTRGETTSMVSLEQSHRPQSPFSNLHLLSRKRAANSNTTSNSKPLSMYSSLSSIHSSLNKNKNEEEWSPSSYGTNDPDPFAPPEPGAAVAVAVAGSQSGLGLGLGLGLGSSTLSIASTIGTGPGGLGMIEEMDADADVDMGDSGLGGTGYDSDSSRIPGGGVAMRMSAWGRLQLPVPSSASVGLLRDEERQVSRIRRGGHGHSQRRAQGQPLKPRQRQKEKQREECPSWVEVSGLGEERRRGNGNGQVVEEQDEQVVQEALLAQRLLRKLNREGGGSLKGKGKGKGKSTMLQKGTTAGSGSGSNSPLPSTTSTQGISWGAARSFLLMNSLAKERERERLYDLAKVSSTQRQTQTQTHMVHRKPAPVVGERF</sequence>
<evidence type="ECO:0000256" key="2">
    <source>
        <dbReference type="SAM" id="Phobius"/>
    </source>
</evidence>
<feature type="compositionally biased region" description="Low complexity" evidence="1">
    <location>
        <begin position="845"/>
        <end position="864"/>
    </location>
</feature>
<keyword evidence="2" id="KW-0472">Membrane</keyword>
<keyword evidence="2" id="KW-1133">Transmembrane helix</keyword>
<dbReference type="Proteomes" id="UP001498398">
    <property type="component" value="Unassembled WGS sequence"/>
</dbReference>
<feature type="transmembrane region" description="Helical" evidence="2">
    <location>
        <begin position="21"/>
        <end position="46"/>
    </location>
</feature>
<feature type="region of interest" description="Disordered" evidence="1">
    <location>
        <begin position="409"/>
        <end position="635"/>
    </location>
</feature>
<keyword evidence="4" id="KW-1185">Reference proteome</keyword>
<feature type="region of interest" description="Disordered" evidence="1">
    <location>
        <begin position="896"/>
        <end position="922"/>
    </location>
</feature>
<gene>
    <name evidence="3" type="ORF">VKT23_001193</name>
</gene>
<feature type="compositionally biased region" description="Low complexity" evidence="1">
    <location>
        <begin position="591"/>
        <end position="611"/>
    </location>
</feature>
<comment type="caution">
    <text evidence="3">The sequence shown here is derived from an EMBL/GenBank/DDBJ whole genome shotgun (WGS) entry which is preliminary data.</text>
</comment>
<feature type="compositionally biased region" description="Low complexity" evidence="1">
    <location>
        <begin position="370"/>
        <end position="387"/>
    </location>
</feature>
<feature type="region of interest" description="Disordered" evidence="1">
    <location>
        <begin position="823"/>
        <end position="866"/>
    </location>
</feature>
<feature type="region of interest" description="Disordered" evidence="1">
    <location>
        <begin position="240"/>
        <end position="277"/>
    </location>
</feature>
<feature type="compositionally biased region" description="Low complexity" evidence="1">
    <location>
        <begin position="503"/>
        <end position="519"/>
    </location>
</feature>
<accession>A0ABR1K6R1</accession>
<protein>
    <recommendedName>
        <fullName evidence="5">Transmembrane protein</fullName>
    </recommendedName>
</protein>
<evidence type="ECO:0008006" key="5">
    <source>
        <dbReference type="Google" id="ProtNLM"/>
    </source>
</evidence>
<feature type="compositionally biased region" description="Basic and acidic residues" evidence="1">
    <location>
        <begin position="768"/>
        <end position="777"/>
    </location>
</feature>
<proteinExistence type="predicted"/>
<evidence type="ECO:0000313" key="3">
    <source>
        <dbReference type="EMBL" id="KAK7473093.1"/>
    </source>
</evidence>
<feature type="compositionally biased region" description="Polar residues" evidence="1">
    <location>
        <begin position="413"/>
        <end position="430"/>
    </location>
</feature>
<feature type="compositionally biased region" description="Polar residues" evidence="1">
    <location>
        <begin position="254"/>
        <end position="266"/>
    </location>
</feature>
<feature type="compositionally biased region" description="Polar residues" evidence="1">
    <location>
        <begin position="358"/>
        <end position="369"/>
    </location>
</feature>
<evidence type="ECO:0000313" key="4">
    <source>
        <dbReference type="Proteomes" id="UP001498398"/>
    </source>
</evidence>
<dbReference type="EMBL" id="JBANRG010000001">
    <property type="protein sequence ID" value="KAK7473093.1"/>
    <property type="molecule type" value="Genomic_DNA"/>
</dbReference>
<feature type="compositionally biased region" description="Low complexity" evidence="1">
    <location>
        <begin position="469"/>
        <end position="487"/>
    </location>
</feature>